<keyword evidence="2" id="KW-1185">Reference proteome</keyword>
<protein>
    <submittedName>
        <fullName evidence="1">Uncharacterized protein</fullName>
    </submittedName>
</protein>
<sequence>MGAGSYVRYSSHSSYVSTAHVTATFTYLRVVVQRCRVIGLARVAARVAASGTELLNVSFYTHSSCSLARIDSGPTGVAFMQGRLLERSLVVLASEEAAM</sequence>
<dbReference type="Proteomes" id="UP000799755">
    <property type="component" value="Unassembled WGS sequence"/>
</dbReference>
<organism evidence="1 2">
    <name type="scientific">Lindgomyces ingoldianus</name>
    <dbReference type="NCBI Taxonomy" id="673940"/>
    <lineage>
        <taxon>Eukaryota</taxon>
        <taxon>Fungi</taxon>
        <taxon>Dikarya</taxon>
        <taxon>Ascomycota</taxon>
        <taxon>Pezizomycotina</taxon>
        <taxon>Dothideomycetes</taxon>
        <taxon>Pleosporomycetidae</taxon>
        <taxon>Pleosporales</taxon>
        <taxon>Lindgomycetaceae</taxon>
        <taxon>Lindgomyces</taxon>
    </lineage>
</organism>
<accession>A0ACB6R168</accession>
<reference evidence="1" key="1">
    <citation type="journal article" date="2020" name="Stud. Mycol.">
        <title>101 Dothideomycetes genomes: a test case for predicting lifestyles and emergence of pathogens.</title>
        <authorList>
            <person name="Haridas S."/>
            <person name="Albert R."/>
            <person name="Binder M."/>
            <person name="Bloem J."/>
            <person name="Labutti K."/>
            <person name="Salamov A."/>
            <person name="Andreopoulos B."/>
            <person name="Baker S."/>
            <person name="Barry K."/>
            <person name="Bills G."/>
            <person name="Bluhm B."/>
            <person name="Cannon C."/>
            <person name="Castanera R."/>
            <person name="Culley D."/>
            <person name="Daum C."/>
            <person name="Ezra D."/>
            <person name="Gonzalez J."/>
            <person name="Henrissat B."/>
            <person name="Kuo A."/>
            <person name="Liang C."/>
            <person name="Lipzen A."/>
            <person name="Lutzoni F."/>
            <person name="Magnuson J."/>
            <person name="Mondo S."/>
            <person name="Nolan M."/>
            <person name="Ohm R."/>
            <person name="Pangilinan J."/>
            <person name="Park H.-J."/>
            <person name="Ramirez L."/>
            <person name="Alfaro M."/>
            <person name="Sun H."/>
            <person name="Tritt A."/>
            <person name="Yoshinaga Y."/>
            <person name="Zwiers L.-H."/>
            <person name="Turgeon B."/>
            <person name="Goodwin S."/>
            <person name="Spatafora J."/>
            <person name="Crous P."/>
            <person name="Grigoriev I."/>
        </authorList>
    </citation>
    <scope>NUCLEOTIDE SEQUENCE</scope>
    <source>
        <strain evidence="1">ATCC 200398</strain>
    </source>
</reference>
<evidence type="ECO:0000313" key="2">
    <source>
        <dbReference type="Proteomes" id="UP000799755"/>
    </source>
</evidence>
<comment type="caution">
    <text evidence="1">The sequence shown here is derived from an EMBL/GenBank/DDBJ whole genome shotgun (WGS) entry which is preliminary data.</text>
</comment>
<evidence type="ECO:0000313" key="1">
    <source>
        <dbReference type="EMBL" id="KAF2472830.1"/>
    </source>
</evidence>
<dbReference type="EMBL" id="MU003501">
    <property type="protein sequence ID" value="KAF2472830.1"/>
    <property type="molecule type" value="Genomic_DNA"/>
</dbReference>
<name>A0ACB6R168_9PLEO</name>
<proteinExistence type="predicted"/>
<gene>
    <name evidence="1" type="ORF">BDR25DRAFT_353142</name>
</gene>